<protein>
    <recommendedName>
        <fullName evidence="2">Tetratricopeptide repeat protein 38</fullName>
    </recommendedName>
</protein>
<dbReference type="PANTHER" id="PTHR16263:SF4">
    <property type="entry name" value="TETRATRICOPEPTIDE REPEAT PROTEIN 38"/>
    <property type="match status" value="1"/>
</dbReference>
<keyword evidence="6" id="KW-1185">Reference proteome</keyword>
<dbReference type="PANTHER" id="PTHR16263">
    <property type="entry name" value="TETRATRICOPEPTIDE REPEAT PROTEIN 38"/>
    <property type="match status" value="1"/>
</dbReference>
<evidence type="ECO:0000256" key="2">
    <source>
        <dbReference type="ARBA" id="ARBA00019992"/>
    </source>
</evidence>
<keyword evidence="3" id="KW-0677">Repeat</keyword>
<evidence type="ECO:0000313" key="5">
    <source>
        <dbReference type="EMBL" id="MBE1206129.1"/>
    </source>
</evidence>
<dbReference type="InterPro" id="IPR033891">
    <property type="entry name" value="TTC38"/>
</dbReference>
<evidence type="ECO:0000256" key="3">
    <source>
        <dbReference type="ARBA" id="ARBA00022737"/>
    </source>
</evidence>
<comment type="similarity">
    <text evidence="1">Belongs to the TTC38 family.</text>
</comment>
<evidence type="ECO:0000256" key="4">
    <source>
        <dbReference type="ARBA" id="ARBA00022803"/>
    </source>
</evidence>
<gene>
    <name evidence="5" type="ORF">IHE39_17680</name>
</gene>
<dbReference type="Proteomes" id="UP000598227">
    <property type="component" value="Unassembled WGS sequence"/>
</dbReference>
<evidence type="ECO:0000256" key="1">
    <source>
        <dbReference type="ARBA" id="ARBA00005857"/>
    </source>
</evidence>
<keyword evidence="4" id="KW-0802">TPR repeat</keyword>
<accession>A0ABR9GR19</accession>
<name>A0ABR9GR19_9HYPH</name>
<dbReference type="CDD" id="cd05804">
    <property type="entry name" value="StaR_like"/>
    <property type="match status" value="1"/>
</dbReference>
<dbReference type="EMBL" id="JACZEP010000005">
    <property type="protein sequence ID" value="MBE1206129.1"/>
    <property type="molecule type" value="Genomic_DNA"/>
</dbReference>
<dbReference type="RefSeq" id="WP_192567401.1">
    <property type="nucleotide sequence ID" value="NZ_JACZEP010000005.1"/>
</dbReference>
<evidence type="ECO:0000313" key="6">
    <source>
        <dbReference type="Proteomes" id="UP000598227"/>
    </source>
</evidence>
<reference evidence="5 6" key="1">
    <citation type="submission" date="2020-09" db="EMBL/GenBank/DDBJ databases">
        <title>Draft Genome Sequence of Aminobacter carboxidus type strain DSM 1086, a soil Gram-negative carboxydobacterium.</title>
        <authorList>
            <person name="Turrini P."/>
            <person name="Tescari M."/>
            <person name="Artuso I."/>
            <person name="Lugli G.A."/>
            <person name="Frangipani E."/>
            <person name="Ventura M."/>
            <person name="Visca P."/>
        </authorList>
    </citation>
    <scope>NUCLEOTIDE SEQUENCE [LARGE SCALE GENOMIC DNA]</scope>
    <source>
        <strain evidence="5 6">DSM 1086</strain>
    </source>
</reference>
<sequence>MGLIDGFGAAVSHGNRASVDAFHAAAVRMLGYAPDPGAMIAAVLAEDPDFIMGRCFQAGLLLTASDKRYQADLAREFALLERLAPQANRRELGHIKAIKLWLSGDFYAASQAYADILLNCPRDLCALQFGHQTDFLLGSASSTRDRPARIIRHWSEADPEYSYILGMLAFGLEESGHYAQAEEMALRCVALNPRDTWGVHGLAHCYEMQGKTELGISFMERCEENWAGENYLSIHNRWHLNLYHLENCDFDKALAIHDRYMTVTRDSALMDMHDSAAMLWRLAMDGVDCGDRWTPVAERYTEVIDQAYIAFNDMHAMMAFAATGREAEAQALIAAMEANAEGPSTSSIVIRTAGLSIVKGFHAFGRQDYATAKTLISKARHSAHLFGGSIAQRDVINLTLMEAAIRSGDRAMVEGLIAERSLMKPESPLTDFFRKRGSEAAAH</sequence>
<proteinExistence type="inferred from homology"/>
<dbReference type="Gene3D" id="1.25.40.10">
    <property type="entry name" value="Tetratricopeptide repeat domain"/>
    <property type="match status" value="1"/>
</dbReference>
<organism evidence="5 6">
    <name type="scientific">Aminobacter carboxidus</name>
    <dbReference type="NCBI Taxonomy" id="376165"/>
    <lineage>
        <taxon>Bacteria</taxon>
        <taxon>Pseudomonadati</taxon>
        <taxon>Pseudomonadota</taxon>
        <taxon>Alphaproteobacteria</taxon>
        <taxon>Hyphomicrobiales</taxon>
        <taxon>Phyllobacteriaceae</taxon>
        <taxon>Aminobacter</taxon>
    </lineage>
</organism>
<dbReference type="InterPro" id="IPR011990">
    <property type="entry name" value="TPR-like_helical_dom_sf"/>
</dbReference>
<comment type="caution">
    <text evidence="5">The sequence shown here is derived from an EMBL/GenBank/DDBJ whole genome shotgun (WGS) entry which is preliminary data.</text>
</comment>
<dbReference type="SUPFAM" id="SSF48452">
    <property type="entry name" value="TPR-like"/>
    <property type="match status" value="1"/>
</dbReference>